<dbReference type="PIRSF" id="PIRSF016766">
    <property type="entry name" value="UCP016766_ATPgrasp"/>
    <property type="match status" value="1"/>
</dbReference>
<dbReference type="Gene3D" id="3.30.470.20">
    <property type="entry name" value="ATP-grasp fold, B domain"/>
    <property type="match status" value="1"/>
</dbReference>
<dbReference type="GO" id="GO:0046872">
    <property type="term" value="F:metal ion binding"/>
    <property type="evidence" value="ECO:0007669"/>
    <property type="project" value="InterPro"/>
</dbReference>
<gene>
    <name evidence="2" type="ORF">MNBD_NITROSPINAE01-899</name>
</gene>
<evidence type="ECO:0000259" key="1">
    <source>
        <dbReference type="PROSITE" id="PS50975"/>
    </source>
</evidence>
<evidence type="ECO:0000313" key="2">
    <source>
        <dbReference type="EMBL" id="VAX18133.1"/>
    </source>
</evidence>
<dbReference type="Pfam" id="PF18301">
    <property type="entry name" value="preATP-grasp_3"/>
    <property type="match status" value="1"/>
</dbReference>
<dbReference type="Pfam" id="PF02655">
    <property type="entry name" value="ATP-grasp_3"/>
    <property type="match status" value="1"/>
</dbReference>
<protein>
    <recommendedName>
        <fullName evidence="1">ATP-grasp domain-containing protein</fullName>
    </recommendedName>
</protein>
<dbReference type="InterPro" id="IPR040803">
    <property type="entry name" value="MfnD_preATP-grasp"/>
</dbReference>
<dbReference type="PROSITE" id="PS50975">
    <property type="entry name" value="ATP_GRASP"/>
    <property type="match status" value="1"/>
</dbReference>
<proteinExistence type="predicted"/>
<feature type="domain" description="ATP-grasp" evidence="1">
    <location>
        <begin position="208"/>
        <end position="271"/>
    </location>
</feature>
<dbReference type="InterPro" id="IPR005479">
    <property type="entry name" value="CPAse_ATP-bd"/>
</dbReference>
<organism evidence="2">
    <name type="scientific">hydrothermal vent metagenome</name>
    <dbReference type="NCBI Taxonomy" id="652676"/>
    <lineage>
        <taxon>unclassified sequences</taxon>
        <taxon>metagenomes</taxon>
        <taxon>ecological metagenomes</taxon>
    </lineage>
</organism>
<dbReference type="SUPFAM" id="SSF56059">
    <property type="entry name" value="Glutathione synthetase ATP-binding domain-like"/>
    <property type="match status" value="1"/>
</dbReference>
<dbReference type="Gene3D" id="2.30.36.100">
    <property type="match status" value="1"/>
</dbReference>
<dbReference type="GO" id="GO:0005524">
    <property type="term" value="F:ATP binding"/>
    <property type="evidence" value="ECO:0007669"/>
    <property type="project" value="InterPro"/>
</dbReference>
<reference evidence="2" key="1">
    <citation type="submission" date="2018-06" db="EMBL/GenBank/DDBJ databases">
        <authorList>
            <person name="Zhirakovskaya E."/>
        </authorList>
    </citation>
    <scope>NUCLEOTIDE SEQUENCE</scope>
</reference>
<dbReference type="Gene3D" id="3.40.50.11770">
    <property type="match status" value="1"/>
</dbReference>
<dbReference type="EMBL" id="UOGC01000065">
    <property type="protein sequence ID" value="VAX18133.1"/>
    <property type="molecule type" value="Genomic_DNA"/>
</dbReference>
<dbReference type="PROSITE" id="PS00867">
    <property type="entry name" value="CPSASE_2"/>
    <property type="match status" value="1"/>
</dbReference>
<name>A0A3B1C0M1_9ZZZZ</name>
<dbReference type="InterPro" id="IPR011761">
    <property type="entry name" value="ATP-grasp"/>
</dbReference>
<accession>A0A3B1C0M1</accession>
<dbReference type="InterPro" id="IPR024710">
    <property type="entry name" value="MfnD"/>
</dbReference>
<dbReference type="InterPro" id="IPR003806">
    <property type="entry name" value="ATP-grasp_PylC-type"/>
</dbReference>
<sequence>MKVFIYESVSCEEQSESPLIKEGRAMLDSVTRDFEATGIVDILTATHNTFSTALEKCDAALIIAPETNGKLEKLTCAVIDSGKVNLGCTHTAIKVTGDKFLFSKIMQENAIPHPKTFMADDIQNLQGRCVIKPVDGAGSENITLCNPGDYTGETKNMIAQECVEGEPMSLSIISDEKTFKILSVNRQFLTDEMQYTGGEIVNTLPSAKLYSLTEKIKNAIAGLSGYWGIDFVQTKDGPVVIEVNPRITTSYCALSAHLQINPAKLILNMQGIGVAGE</sequence>
<dbReference type="AlphaFoldDB" id="A0A3B1C0M1"/>